<accession>A0AAW0D4U0</accession>
<evidence type="ECO:0000313" key="2">
    <source>
        <dbReference type="EMBL" id="KAK7046451.1"/>
    </source>
</evidence>
<evidence type="ECO:0000256" key="1">
    <source>
        <dbReference type="SAM" id="Phobius"/>
    </source>
</evidence>
<dbReference type="EMBL" id="JAWWNJ010000010">
    <property type="protein sequence ID" value="KAK7046451.1"/>
    <property type="molecule type" value="Genomic_DNA"/>
</dbReference>
<evidence type="ECO:0000313" key="3">
    <source>
        <dbReference type="Proteomes" id="UP001362999"/>
    </source>
</evidence>
<reference evidence="2 3" key="1">
    <citation type="journal article" date="2024" name="J Genomics">
        <title>Draft genome sequencing and assembly of Favolaschia claudopus CIRM-BRFM 2984 isolated from oak limbs.</title>
        <authorList>
            <person name="Navarro D."/>
            <person name="Drula E."/>
            <person name="Chaduli D."/>
            <person name="Cazenave R."/>
            <person name="Ahrendt S."/>
            <person name="Wang J."/>
            <person name="Lipzen A."/>
            <person name="Daum C."/>
            <person name="Barry K."/>
            <person name="Grigoriev I.V."/>
            <person name="Favel A."/>
            <person name="Rosso M.N."/>
            <person name="Martin F."/>
        </authorList>
    </citation>
    <scope>NUCLEOTIDE SEQUENCE [LARGE SCALE GENOMIC DNA]</scope>
    <source>
        <strain evidence="2 3">CIRM-BRFM 2984</strain>
    </source>
</reference>
<comment type="caution">
    <text evidence="2">The sequence shown here is derived from an EMBL/GenBank/DDBJ whole genome shotgun (WGS) entry which is preliminary data.</text>
</comment>
<name>A0AAW0D4U0_9AGAR</name>
<keyword evidence="1" id="KW-0472">Membrane</keyword>
<feature type="transmembrane region" description="Helical" evidence="1">
    <location>
        <begin position="134"/>
        <end position="153"/>
    </location>
</feature>
<sequence length="391" mass="43133">MPLGQDSISLKFSRNESEKIFYSESSVVWANRALVSAAAIFLYDYTLTLTHEIEMYRHSKSRDNSKLVGSFVALRYCPALYQVVMVLGIMLLSSDPMGARCSTLDKVAISLDTMFQFSYVGILSWRVKVISGPLLAIPLAMLGFSLPIINLIVPNPSAFPQCRAMDTSPVARIILTLPCLRATFDAGVTLALFVKLFRHMRAMGALASQTVTFVVSEEMKDLALIFMIMTLEAVFVQVYLCIPTLAFIRLTKFQFRFHRHVPFPSLLSLTALLATRFMLELEGRSRRGSRSRSRQSTEGLNTFGLEPSTVLTSSTLVGSSDAAPVPPPKDEDVAVEDDVEVASALSTSSTVGTRSIGWNRIGDGWSLLEESRGEGDQSADWYRGLNIRKGG</sequence>
<feature type="transmembrane region" description="Helical" evidence="1">
    <location>
        <begin position="222"/>
        <end position="248"/>
    </location>
</feature>
<feature type="transmembrane region" description="Helical" evidence="1">
    <location>
        <begin position="107"/>
        <end position="127"/>
    </location>
</feature>
<keyword evidence="1" id="KW-1133">Transmembrane helix</keyword>
<dbReference type="Proteomes" id="UP001362999">
    <property type="component" value="Unassembled WGS sequence"/>
</dbReference>
<feature type="transmembrane region" description="Helical" evidence="1">
    <location>
        <begin position="67"/>
        <end position="92"/>
    </location>
</feature>
<proteinExistence type="predicted"/>
<protein>
    <submittedName>
        <fullName evidence="2">Uncharacterized protein</fullName>
    </submittedName>
</protein>
<keyword evidence="3" id="KW-1185">Reference proteome</keyword>
<feature type="transmembrane region" description="Helical" evidence="1">
    <location>
        <begin position="27"/>
        <end position="46"/>
    </location>
</feature>
<dbReference type="AlphaFoldDB" id="A0AAW0D4U0"/>
<feature type="transmembrane region" description="Helical" evidence="1">
    <location>
        <begin position="173"/>
        <end position="194"/>
    </location>
</feature>
<keyword evidence="1" id="KW-0812">Transmembrane</keyword>
<gene>
    <name evidence="2" type="ORF">R3P38DRAFT_2765270</name>
</gene>
<organism evidence="2 3">
    <name type="scientific">Favolaschia claudopus</name>
    <dbReference type="NCBI Taxonomy" id="2862362"/>
    <lineage>
        <taxon>Eukaryota</taxon>
        <taxon>Fungi</taxon>
        <taxon>Dikarya</taxon>
        <taxon>Basidiomycota</taxon>
        <taxon>Agaricomycotina</taxon>
        <taxon>Agaricomycetes</taxon>
        <taxon>Agaricomycetidae</taxon>
        <taxon>Agaricales</taxon>
        <taxon>Marasmiineae</taxon>
        <taxon>Mycenaceae</taxon>
        <taxon>Favolaschia</taxon>
    </lineage>
</organism>